<evidence type="ECO:0000256" key="6">
    <source>
        <dbReference type="SAM" id="Phobius"/>
    </source>
</evidence>
<dbReference type="STRING" id="909613.UO65_2600"/>
<proteinExistence type="predicted"/>
<feature type="transmembrane region" description="Helical" evidence="6">
    <location>
        <begin position="161"/>
        <end position="181"/>
    </location>
</feature>
<keyword evidence="8" id="KW-0012">Acyltransferase</keyword>
<evidence type="ECO:0000256" key="5">
    <source>
        <dbReference type="ARBA" id="ARBA00023136"/>
    </source>
</evidence>
<evidence type="ECO:0000256" key="4">
    <source>
        <dbReference type="ARBA" id="ARBA00022989"/>
    </source>
</evidence>
<dbReference type="InterPro" id="IPR016181">
    <property type="entry name" value="Acyl_CoA_acyltransferase"/>
</dbReference>
<dbReference type="Proteomes" id="UP000019277">
    <property type="component" value="Unassembled WGS sequence"/>
</dbReference>
<feature type="transmembrane region" description="Helical" evidence="6">
    <location>
        <begin position="107"/>
        <end position="125"/>
    </location>
</feature>
<dbReference type="EMBL" id="AYXG01000089">
    <property type="protein sequence ID" value="EWC62086.1"/>
    <property type="molecule type" value="Genomic_DNA"/>
</dbReference>
<keyword evidence="9" id="KW-1185">Reference proteome</keyword>
<evidence type="ECO:0000313" key="9">
    <source>
        <dbReference type="Proteomes" id="UP000019277"/>
    </source>
</evidence>
<dbReference type="PANTHER" id="PTHR34697">
    <property type="entry name" value="PHOSPHATIDYLGLYCEROL LYSYLTRANSFERASE"/>
    <property type="match status" value="1"/>
</dbReference>
<reference evidence="8 9" key="1">
    <citation type="journal article" date="2014" name="Genome Announc.">
        <title>Draft Genome Sequence of the Antitrypanosomally Active Sponge-Associated Bacterium Actinokineospora sp. Strain EG49.</title>
        <authorList>
            <person name="Harjes J."/>
            <person name="Ryu T."/>
            <person name="Abdelmohsen U.R."/>
            <person name="Moitinho-Silva L."/>
            <person name="Horn H."/>
            <person name="Ravasi T."/>
            <person name="Hentschel U."/>
        </authorList>
    </citation>
    <scope>NUCLEOTIDE SEQUENCE [LARGE SCALE GENOMIC DNA]</scope>
    <source>
        <strain evidence="8 9">EG49</strain>
    </source>
</reference>
<feature type="transmembrane region" description="Helical" evidence="6">
    <location>
        <begin position="221"/>
        <end position="242"/>
    </location>
</feature>
<feature type="transmembrane region" description="Helical" evidence="6">
    <location>
        <begin position="36"/>
        <end position="58"/>
    </location>
</feature>
<keyword evidence="8" id="KW-0808">Transferase</keyword>
<dbReference type="Pfam" id="PF09924">
    <property type="entry name" value="LPG_synthase_C"/>
    <property type="match status" value="1"/>
</dbReference>
<dbReference type="eggNOG" id="COG2898">
    <property type="taxonomic scope" value="Bacteria"/>
</dbReference>
<keyword evidence="3 6" id="KW-0812">Transmembrane</keyword>
<dbReference type="EC" id="2.3.2.3" evidence="8"/>
<sequence length="591" mass="63243">MFAEATGPGSGMGVDTVAVVDEASGRRWLPSGETTVRLLTWSARLVGLLAVLSVLLPAGGRRPLRAAVGRWLDLPEGAGIAAGTVVLASGVLLWLLANALRRRKRRAWQVAVVVTAAIAVAHLAWRHGIGSGVTALGLCVALLATRKHFTAGVDPVYGKWRAVRVAVELLVAGFLAVFVMLRGAPARLTGDADLTDTGAHSLLALIGVSGPVHPVAWLDDLTAATGLVFGVGAVLLGAYYLLRSAEPKPGLAPDDETALRALLAKRGRDDSLGYFALRRDKSVVFSPTGKSAVPFRVLAGVALASGDPLGDIEAWPGAIERFLAECRAHAWTPAAIGCSERGATVWTRYDLDAIELGDEAIVDVPTFSLDGRAMRGVRQAVAKLKRAGYEVTVRRSADIPEDEREALATLAEKWRGTETERGFSMALSRVCDQEDPDCVLVTATRQGEVTGLLQFVPWGPNGLSLDLMRRDRSVGDNGLNELMITDLLTSCRALGIDRVSLNFAVFRAALERGGRIGAGPVARLWARALKLGSRWWQIETLYKFNAKFSPDWAPRFLVFPAVRDLPRVALAAMEAEGFGGRPPALLRALNR</sequence>
<evidence type="ECO:0000256" key="2">
    <source>
        <dbReference type="ARBA" id="ARBA00022475"/>
    </source>
</evidence>
<keyword evidence="2" id="KW-1003">Cell membrane</keyword>
<name>W7IZV5_9PSEU</name>
<dbReference type="AlphaFoldDB" id="W7IZV5"/>
<feature type="transmembrane region" description="Helical" evidence="6">
    <location>
        <begin position="131"/>
        <end position="149"/>
    </location>
</feature>
<dbReference type="PANTHER" id="PTHR34697:SF2">
    <property type="entry name" value="PHOSPHATIDYLGLYCEROL LYSYLTRANSFERASE"/>
    <property type="match status" value="1"/>
</dbReference>
<evidence type="ECO:0000313" key="8">
    <source>
        <dbReference type="EMBL" id="EWC62086.1"/>
    </source>
</evidence>
<dbReference type="InterPro" id="IPR024320">
    <property type="entry name" value="LPG_synthase_C"/>
</dbReference>
<dbReference type="GO" id="GO:0055091">
    <property type="term" value="P:phospholipid homeostasis"/>
    <property type="evidence" value="ECO:0007669"/>
    <property type="project" value="TreeGrafter"/>
</dbReference>
<feature type="transmembrane region" description="Helical" evidence="6">
    <location>
        <begin position="78"/>
        <end position="100"/>
    </location>
</feature>
<accession>W7IZV5</accession>
<dbReference type="InterPro" id="IPR051211">
    <property type="entry name" value="PG_lysyltransferase"/>
</dbReference>
<feature type="domain" description="Phosphatidylglycerol lysyltransferase C-terminal" evidence="7">
    <location>
        <begin position="260"/>
        <end position="559"/>
    </location>
</feature>
<evidence type="ECO:0000259" key="7">
    <source>
        <dbReference type="Pfam" id="PF09924"/>
    </source>
</evidence>
<dbReference type="GO" id="GO:0050071">
    <property type="term" value="F:phosphatidylglycerol lysyltransferase activity"/>
    <property type="evidence" value="ECO:0007669"/>
    <property type="project" value="UniProtKB-EC"/>
</dbReference>
<dbReference type="GO" id="GO:0005886">
    <property type="term" value="C:plasma membrane"/>
    <property type="evidence" value="ECO:0007669"/>
    <property type="project" value="UniProtKB-SubCell"/>
</dbReference>
<gene>
    <name evidence="8" type="ORF">UO65_2600</name>
</gene>
<keyword evidence="4 6" id="KW-1133">Transmembrane helix</keyword>
<evidence type="ECO:0000256" key="3">
    <source>
        <dbReference type="ARBA" id="ARBA00022692"/>
    </source>
</evidence>
<organism evidence="8 9">
    <name type="scientific">Actinokineospora spheciospongiae</name>
    <dbReference type="NCBI Taxonomy" id="909613"/>
    <lineage>
        <taxon>Bacteria</taxon>
        <taxon>Bacillati</taxon>
        <taxon>Actinomycetota</taxon>
        <taxon>Actinomycetes</taxon>
        <taxon>Pseudonocardiales</taxon>
        <taxon>Pseudonocardiaceae</taxon>
        <taxon>Actinokineospora</taxon>
    </lineage>
</organism>
<protein>
    <submittedName>
        <fullName evidence="8">L-O-lysylphosphatidylglycerol synthase</fullName>
        <ecNumber evidence="8">2.3.2.3</ecNumber>
    </submittedName>
</protein>
<evidence type="ECO:0000256" key="1">
    <source>
        <dbReference type="ARBA" id="ARBA00004651"/>
    </source>
</evidence>
<comment type="subcellular location">
    <subcellularLocation>
        <location evidence="1">Cell membrane</location>
        <topology evidence="1">Multi-pass membrane protein</topology>
    </subcellularLocation>
</comment>
<comment type="caution">
    <text evidence="8">The sequence shown here is derived from an EMBL/GenBank/DDBJ whole genome shotgun (WGS) entry which is preliminary data.</text>
</comment>
<dbReference type="SUPFAM" id="SSF55729">
    <property type="entry name" value="Acyl-CoA N-acyltransferases (Nat)"/>
    <property type="match status" value="1"/>
</dbReference>
<dbReference type="PATRIC" id="fig|909613.9.peg.2605"/>
<keyword evidence="5 6" id="KW-0472">Membrane</keyword>